<dbReference type="Pfam" id="PF09969">
    <property type="entry name" value="DUF2203"/>
    <property type="match status" value="1"/>
</dbReference>
<reference evidence="1 2" key="1">
    <citation type="submission" date="2016-10" db="EMBL/GenBank/DDBJ databases">
        <authorList>
            <person name="de Groot N.N."/>
        </authorList>
    </citation>
    <scope>NUCLEOTIDE SEQUENCE [LARGE SCALE GENOMIC DNA]</scope>
    <source>
        <strain evidence="1 2">DSM 43794</strain>
    </source>
</reference>
<evidence type="ECO:0000313" key="2">
    <source>
        <dbReference type="Proteomes" id="UP000217103"/>
    </source>
</evidence>
<accession>A0A1H1GUR6</accession>
<gene>
    <name evidence="1" type="ORF">SAMN04489764_3836</name>
</gene>
<dbReference type="Proteomes" id="UP000217103">
    <property type="component" value="Unassembled WGS sequence"/>
</dbReference>
<sequence>MLPEVLERADEFVRLRADLAELSHDLRTVGRSPLGGLAEAKALDARMEEILGWFTDQGVEVKGVAPLLLDFPAELDGVSVRLCWLEGDRELAWYHRTELGFLGRRRIP</sequence>
<dbReference type="EMBL" id="FNKK01000002">
    <property type="protein sequence ID" value="SDR16910.1"/>
    <property type="molecule type" value="Genomic_DNA"/>
</dbReference>
<name>A0A1H1GUR6_9ACTN</name>
<dbReference type="PIRSF" id="PIRSF016498">
    <property type="entry name" value="UCP016498"/>
    <property type="match status" value="1"/>
</dbReference>
<evidence type="ECO:0000313" key="1">
    <source>
        <dbReference type="EMBL" id="SDR16910.1"/>
    </source>
</evidence>
<proteinExistence type="predicted"/>
<organism evidence="1 2">
    <name type="scientific">Thermostaphylospora chromogena</name>
    <dbReference type="NCBI Taxonomy" id="35622"/>
    <lineage>
        <taxon>Bacteria</taxon>
        <taxon>Bacillati</taxon>
        <taxon>Actinomycetota</taxon>
        <taxon>Actinomycetes</taxon>
        <taxon>Streptosporangiales</taxon>
        <taxon>Thermomonosporaceae</taxon>
        <taxon>Thermostaphylospora</taxon>
    </lineage>
</organism>
<protein>
    <submittedName>
        <fullName evidence="1">Uncharacterized conserved protein</fullName>
    </submittedName>
</protein>
<dbReference type="AlphaFoldDB" id="A0A1H1GUR6"/>
<dbReference type="STRING" id="35622.SAMN04489764_3836"/>
<dbReference type="InterPro" id="IPR018699">
    <property type="entry name" value="DUF2203"/>
</dbReference>
<keyword evidence="2" id="KW-1185">Reference proteome</keyword>